<protein>
    <submittedName>
        <fullName evidence="2">Uncharacterized protein</fullName>
    </submittedName>
</protein>
<feature type="region of interest" description="Disordered" evidence="1">
    <location>
        <begin position="1"/>
        <end position="82"/>
    </location>
</feature>
<name>A0A508A3Q8_9ACTO</name>
<feature type="compositionally biased region" description="Polar residues" evidence="1">
    <location>
        <begin position="1"/>
        <end position="27"/>
    </location>
</feature>
<gene>
    <name evidence="2" type="ORF">FK256_06685</name>
</gene>
<organism evidence="2 3">
    <name type="scientific">Actinomyces johnsonii</name>
    <dbReference type="NCBI Taxonomy" id="544581"/>
    <lineage>
        <taxon>Bacteria</taxon>
        <taxon>Bacillati</taxon>
        <taxon>Actinomycetota</taxon>
        <taxon>Actinomycetes</taxon>
        <taxon>Actinomycetales</taxon>
        <taxon>Actinomycetaceae</taxon>
        <taxon>Actinomyces</taxon>
    </lineage>
</organism>
<proteinExistence type="predicted"/>
<feature type="compositionally biased region" description="Basic residues" evidence="1">
    <location>
        <begin position="56"/>
        <end position="68"/>
    </location>
</feature>
<evidence type="ECO:0000256" key="1">
    <source>
        <dbReference type="SAM" id="MobiDB-lite"/>
    </source>
</evidence>
<evidence type="ECO:0000313" key="3">
    <source>
        <dbReference type="Proteomes" id="UP000319010"/>
    </source>
</evidence>
<dbReference type="Proteomes" id="UP000319010">
    <property type="component" value="Unassembled WGS sequence"/>
</dbReference>
<comment type="caution">
    <text evidence="2">The sequence shown here is derived from an EMBL/GenBank/DDBJ whole genome shotgun (WGS) entry which is preliminary data.</text>
</comment>
<reference evidence="2 3" key="1">
    <citation type="submission" date="2019-06" db="EMBL/GenBank/DDBJ databases">
        <title>Draft genome sequence of Actinomyces johnsonii CCUG 34287T.</title>
        <authorList>
            <person name="Salva-Serra F."/>
            <person name="Cardew S."/>
            <person name="Moore E."/>
        </authorList>
    </citation>
    <scope>NUCLEOTIDE SEQUENCE [LARGE SCALE GENOMIC DNA]</scope>
    <source>
        <strain evidence="2 3">CCUG 34287</strain>
    </source>
</reference>
<dbReference type="AlphaFoldDB" id="A0A508A3Q8"/>
<dbReference type="EMBL" id="VICB01000008">
    <property type="protein sequence ID" value="TQD43381.1"/>
    <property type="molecule type" value="Genomic_DNA"/>
</dbReference>
<evidence type="ECO:0000313" key="2">
    <source>
        <dbReference type="EMBL" id="TQD43381.1"/>
    </source>
</evidence>
<sequence length="82" mass="9154">MSRTYFSFGNCVLPQTTGGRHQSSAGHRSSRRESTFPILPYLAVRPTDAGSGQNPARRRRRRTPRHPGTRPGPVHLMVDGTR</sequence>
<accession>A0A508A3Q8</accession>